<comment type="caution">
    <text evidence="4">The sequence shown here is derived from an EMBL/GenBank/DDBJ whole genome shotgun (WGS) entry which is preliminary data.</text>
</comment>
<dbReference type="CDD" id="cd00038">
    <property type="entry name" value="CAP_ED"/>
    <property type="match status" value="1"/>
</dbReference>
<name>A0A0V0QKN0_PSEPJ</name>
<sequence length="1143" mass="134334">MSSMFYFLGKQAFDDTQNYQNWIVDQGLNINDTFTMYLNSIYFVFISMITIGYGDIIPVNNQEKVFVMFMSIFSTAFFGYSIQKISEIFGDIVSKRKKLENQKYAVQKYLNDRVENELLLHKIVDNLEQSFKNNDDVIQLGQSIIEKIDQNLNMEFKQEFFGKIIQNFKPFQMNFGKQTLEQLSQHMFEKIIEKDQVIFQKGQLSENLFMLVKGEIQIYNQEPQTKVIYQLGNIKKGKFFGVNPFIADLSYEYSTKAKTDCHIIYCSKQDFNSIIKQSFQDYENLRKIKDEIIFNNKSFFTGIECLGCGEQDHTIQFCPQLHVQPKKYSQEQYERKFQERKYPQKYSSLNNQDIVQNNVKKIRLDQLQQIYQHNFNENQVKQLMSSKLDHKEFFTILPIIRQETLKQDYINELKMIHGDHWLNHYNQFKDSEEDQEFSDLNIFGSSMGSSQDSSLDSSSSSNSNSNSNSNSVSSSFNQQQNQQNFYSDENLNSVVIEENQSLDSSSNIQQISQQFEQGKQDKNPQNEMNISNDLNLKIMNKSDRNVNHNSQQLSNSSANKLSLSKSISQKQIQSQEDEKMNLSKSEKKKRKKSNYLNTSNNNDQNQNIDQNLESNFGVITNNDNNQFKIENMENNANRYQFNQNHLIHKNNQIMTDQSQNKDGEKNLNSSQILKKSNQKRQQQKIVKCIVQSVLEKLTGISGTDYFENQENIINSLNDSFQSNYQTPQNQNNNNNSNLRNSLNKKNNLPDSKRKKTQFKDVLQTRNQLQQSKKLTYIFNDKKIYNQMEESKHFKNPALESKIAQNIENQQSRLFQQLRKQSKKLSINSINEQQQQTQQNKSQFYRQQKEQMHTKNLDIQKNNRKTMIKKPTFLTNNLAQNLNNNFNNLNYNQYWDQQIQQQQYLMQQQKQQQQQYPIINSNNIDSNNSGFNFQNQNHILKKQNSISLQHQNSIQSYGNLQSVGQLEQMSQQNQQNNNISIKKLNANNAYQNLAYSHQRGTLGNNEINIDLINNDQYLKTRFYYYFIDQPKEFKYYFPHNNQSEVLMKEKQLFQARQLQILIIKKSNMYNSKQGPSTTSHKMKNSYINAKGLQQSYQSNETPQNNVKGMQGSWGSMQSSNKLLKKFKKNKKKVINLDSIGNTIN</sequence>
<feature type="region of interest" description="Disordered" evidence="1">
    <location>
        <begin position="448"/>
        <end position="480"/>
    </location>
</feature>
<dbReference type="Pfam" id="PF00027">
    <property type="entry name" value="cNMP_binding"/>
    <property type="match status" value="1"/>
</dbReference>
<dbReference type="InterPro" id="IPR000595">
    <property type="entry name" value="cNMP-bd_dom"/>
</dbReference>
<dbReference type="InParanoid" id="A0A0V0QKN0"/>
<feature type="transmembrane region" description="Helical" evidence="2">
    <location>
        <begin position="65"/>
        <end position="82"/>
    </location>
</feature>
<dbReference type="Gene3D" id="2.60.120.10">
    <property type="entry name" value="Jelly Rolls"/>
    <property type="match status" value="1"/>
</dbReference>
<dbReference type="InterPro" id="IPR050818">
    <property type="entry name" value="KCNH_animal-type"/>
</dbReference>
<feature type="compositionally biased region" description="Low complexity" evidence="1">
    <location>
        <begin position="549"/>
        <end position="574"/>
    </location>
</feature>
<accession>A0A0V0QKN0</accession>
<dbReference type="GO" id="GO:0005249">
    <property type="term" value="F:voltage-gated potassium channel activity"/>
    <property type="evidence" value="ECO:0007669"/>
    <property type="project" value="TreeGrafter"/>
</dbReference>
<organism evidence="4 5">
    <name type="scientific">Pseudocohnilembus persalinus</name>
    <name type="common">Ciliate</name>
    <dbReference type="NCBI Taxonomy" id="266149"/>
    <lineage>
        <taxon>Eukaryota</taxon>
        <taxon>Sar</taxon>
        <taxon>Alveolata</taxon>
        <taxon>Ciliophora</taxon>
        <taxon>Intramacronucleata</taxon>
        <taxon>Oligohymenophorea</taxon>
        <taxon>Scuticociliatia</taxon>
        <taxon>Philasterida</taxon>
        <taxon>Pseudocohnilembidae</taxon>
        <taxon>Pseudocohnilembus</taxon>
    </lineage>
</organism>
<dbReference type="InterPro" id="IPR013099">
    <property type="entry name" value="K_chnl_dom"/>
</dbReference>
<evidence type="ECO:0000313" key="5">
    <source>
        <dbReference type="Proteomes" id="UP000054937"/>
    </source>
</evidence>
<keyword evidence="2" id="KW-1133">Transmembrane helix</keyword>
<dbReference type="SUPFAM" id="SSF51206">
    <property type="entry name" value="cAMP-binding domain-like"/>
    <property type="match status" value="1"/>
</dbReference>
<dbReference type="EMBL" id="LDAU01000154">
    <property type="protein sequence ID" value="KRX02666.1"/>
    <property type="molecule type" value="Genomic_DNA"/>
</dbReference>
<proteinExistence type="predicted"/>
<dbReference type="SMART" id="SM00100">
    <property type="entry name" value="cNMP"/>
    <property type="match status" value="1"/>
</dbReference>
<dbReference type="Gene3D" id="1.10.287.70">
    <property type="match status" value="1"/>
</dbReference>
<feature type="compositionally biased region" description="Low complexity" evidence="1">
    <location>
        <begin position="728"/>
        <end position="746"/>
    </location>
</feature>
<reference evidence="4 5" key="1">
    <citation type="journal article" date="2015" name="Sci. Rep.">
        <title>Genome of the facultative scuticociliatosis pathogen Pseudocohnilembus persalinus provides insight into its virulence through horizontal gene transfer.</title>
        <authorList>
            <person name="Xiong J."/>
            <person name="Wang G."/>
            <person name="Cheng J."/>
            <person name="Tian M."/>
            <person name="Pan X."/>
            <person name="Warren A."/>
            <person name="Jiang C."/>
            <person name="Yuan D."/>
            <person name="Miao W."/>
        </authorList>
    </citation>
    <scope>NUCLEOTIDE SEQUENCE [LARGE SCALE GENOMIC DNA]</scope>
    <source>
        <strain evidence="4">36N120E</strain>
    </source>
</reference>
<dbReference type="InterPro" id="IPR018490">
    <property type="entry name" value="cNMP-bd_dom_sf"/>
</dbReference>
<protein>
    <submittedName>
        <fullName evidence="4">Cyclic nucleotide-binding protein</fullName>
    </submittedName>
</protein>
<keyword evidence="2" id="KW-0472">Membrane</keyword>
<dbReference type="Proteomes" id="UP000054937">
    <property type="component" value="Unassembled WGS sequence"/>
</dbReference>
<keyword evidence="5" id="KW-1185">Reference proteome</keyword>
<dbReference type="AlphaFoldDB" id="A0A0V0QKN0"/>
<feature type="compositionally biased region" description="Basic and acidic residues" evidence="1">
    <location>
        <begin position="576"/>
        <end position="585"/>
    </location>
</feature>
<dbReference type="OMA" id="NMENNAN"/>
<keyword evidence="2" id="KW-0812">Transmembrane</keyword>
<feature type="transmembrane region" description="Helical" evidence="2">
    <location>
        <begin position="34"/>
        <end position="53"/>
    </location>
</feature>
<dbReference type="SUPFAM" id="SSF81324">
    <property type="entry name" value="Voltage-gated potassium channels"/>
    <property type="match status" value="1"/>
</dbReference>
<dbReference type="OrthoDB" id="433309at2759"/>
<feature type="region of interest" description="Disordered" evidence="1">
    <location>
        <begin position="719"/>
        <end position="757"/>
    </location>
</feature>
<dbReference type="PROSITE" id="PS50042">
    <property type="entry name" value="CNMP_BINDING_3"/>
    <property type="match status" value="1"/>
</dbReference>
<dbReference type="Pfam" id="PF07885">
    <property type="entry name" value="Ion_trans_2"/>
    <property type="match status" value="1"/>
</dbReference>
<evidence type="ECO:0000256" key="2">
    <source>
        <dbReference type="SAM" id="Phobius"/>
    </source>
</evidence>
<evidence type="ECO:0000259" key="3">
    <source>
        <dbReference type="PROSITE" id="PS50042"/>
    </source>
</evidence>
<dbReference type="InterPro" id="IPR014710">
    <property type="entry name" value="RmlC-like_jellyroll"/>
</dbReference>
<feature type="domain" description="Cyclic nucleotide-binding" evidence="3">
    <location>
        <begin position="171"/>
        <end position="275"/>
    </location>
</feature>
<dbReference type="PANTHER" id="PTHR10217">
    <property type="entry name" value="VOLTAGE AND LIGAND GATED POTASSIUM CHANNEL"/>
    <property type="match status" value="1"/>
</dbReference>
<evidence type="ECO:0000313" key="4">
    <source>
        <dbReference type="EMBL" id="KRX02666.1"/>
    </source>
</evidence>
<gene>
    <name evidence="4" type="ORF">PPERSA_12006</name>
</gene>
<dbReference type="GO" id="GO:0005886">
    <property type="term" value="C:plasma membrane"/>
    <property type="evidence" value="ECO:0007669"/>
    <property type="project" value="TreeGrafter"/>
</dbReference>
<feature type="region of interest" description="Disordered" evidence="1">
    <location>
        <begin position="546"/>
        <end position="608"/>
    </location>
</feature>
<evidence type="ECO:0000256" key="1">
    <source>
        <dbReference type="SAM" id="MobiDB-lite"/>
    </source>
</evidence>
<dbReference type="GO" id="GO:0042391">
    <property type="term" value="P:regulation of membrane potential"/>
    <property type="evidence" value="ECO:0007669"/>
    <property type="project" value="TreeGrafter"/>
</dbReference>
<dbReference type="PANTHER" id="PTHR10217:SF435">
    <property type="entry name" value="POTASSIUM VOLTAGE-GATED CHANNEL PROTEIN EAG"/>
    <property type="match status" value="1"/>
</dbReference>